<dbReference type="EMBL" id="JAWWVP010000006">
    <property type="protein sequence ID" value="MDX5040569.1"/>
    <property type="molecule type" value="Genomic_DNA"/>
</dbReference>
<protein>
    <submittedName>
        <fullName evidence="2">Uncharacterized protein</fullName>
    </submittedName>
</protein>
<dbReference type="RefSeq" id="WP_084740652.1">
    <property type="nucleotide sequence ID" value="NZ_CP117042.1"/>
</dbReference>
<evidence type="ECO:0000313" key="2">
    <source>
        <dbReference type="EMBL" id="MDX5040569.1"/>
    </source>
</evidence>
<gene>
    <name evidence="2" type="ORF">SFH28_06845</name>
</gene>
<name>A0AAP6BRC5_STRAP</name>
<evidence type="ECO:0000256" key="1">
    <source>
        <dbReference type="SAM" id="Phobius"/>
    </source>
</evidence>
<sequence length="84" mass="9915">MIKLLRQIFPQGKEGWVQYFDWCGYHSYVFKPIEKTLGLIKIICDGLLFLLALTALILLFPLTRIELRVRSSKVKKKMEEKQND</sequence>
<reference evidence="2" key="1">
    <citation type="submission" date="2023-11" db="EMBL/GenBank/DDBJ databases">
        <title>Streptococcus anginosus urogential strains.</title>
        <authorList>
            <person name="Appleberry H."/>
            <person name="Garcia-Israel J."/>
            <person name="Wolfe A."/>
            <person name="Putonti C."/>
        </authorList>
    </citation>
    <scope>NUCLEOTIDE SEQUENCE</scope>
    <source>
        <strain evidence="2">UMB1758</strain>
    </source>
</reference>
<comment type="caution">
    <text evidence="2">The sequence shown here is derived from an EMBL/GenBank/DDBJ whole genome shotgun (WGS) entry which is preliminary data.</text>
</comment>
<proteinExistence type="predicted"/>
<keyword evidence="1" id="KW-0472">Membrane</keyword>
<keyword evidence="1" id="KW-1133">Transmembrane helix</keyword>
<keyword evidence="1" id="KW-0812">Transmembrane</keyword>
<dbReference type="AlphaFoldDB" id="A0AAP6BRC5"/>
<feature type="transmembrane region" description="Helical" evidence="1">
    <location>
        <begin position="39"/>
        <end position="62"/>
    </location>
</feature>
<organism evidence="2">
    <name type="scientific">Streptococcus anginosus</name>
    <dbReference type="NCBI Taxonomy" id="1328"/>
    <lineage>
        <taxon>Bacteria</taxon>
        <taxon>Bacillati</taxon>
        <taxon>Bacillota</taxon>
        <taxon>Bacilli</taxon>
        <taxon>Lactobacillales</taxon>
        <taxon>Streptococcaceae</taxon>
        <taxon>Streptococcus</taxon>
        <taxon>Streptococcus anginosus group</taxon>
    </lineage>
</organism>
<accession>A0AAP6BRC5</accession>